<evidence type="ECO:0000256" key="1">
    <source>
        <dbReference type="SAM" id="MobiDB-lite"/>
    </source>
</evidence>
<proteinExistence type="predicted"/>
<dbReference type="InterPro" id="IPR001214">
    <property type="entry name" value="SET_dom"/>
</dbReference>
<name>A0A9P3USA9_LYOSH</name>
<dbReference type="SUPFAM" id="SSF82199">
    <property type="entry name" value="SET domain"/>
    <property type="match status" value="1"/>
</dbReference>
<dbReference type="PROSITE" id="PS50280">
    <property type="entry name" value="SET"/>
    <property type="match status" value="1"/>
</dbReference>
<dbReference type="Gene3D" id="2.170.270.10">
    <property type="entry name" value="SET domain"/>
    <property type="match status" value="1"/>
</dbReference>
<sequence>MPSATSSSSKVSSPPAAWRSSSPPRAGPSTRTPPPQHVCAAVNAQVTSIPGLAPPHFDFAEHVRSRSYTMQNFVFGDDPFETAVLLDEGVERLLPDTFQRACASPSCTFEIGDAGEKGRGMFAVKDMPAGALVLVEHPAVVVPYLIGLDVPLRDVYAELFGRLPPEAHRALMGLANSREDCDHREGIVRTNALGIQLDVPDVAHPELTTHRAVFLNTSRCNHSCGPNARWEWDTASFALYLSAVRPIQQGEEITIAYTACTRPRGERHSTLHAQYGFTCACTYCALPCAAASDAARVALARFWSDLPPFEAWCVDGRTPDEWLVKRHLEALRLIKQEGLQVLDAERHVDAIAMCYGALADVEMFRAWTERVREREARRVWVGVEGRERARRRALVFAKWLSNPASFPAWGWRRTFCVSKVEGEEEGKGEDVV</sequence>
<dbReference type="Pfam" id="PF00856">
    <property type="entry name" value="SET"/>
    <property type="match status" value="1"/>
</dbReference>
<dbReference type="EMBL" id="BRPK01000012">
    <property type="protein sequence ID" value="GLB43047.1"/>
    <property type="molecule type" value="Genomic_DNA"/>
</dbReference>
<dbReference type="SMART" id="SM00317">
    <property type="entry name" value="SET"/>
    <property type="match status" value="1"/>
</dbReference>
<keyword evidence="4" id="KW-1185">Reference proteome</keyword>
<organism evidence="3 4">
    <name type="scientific">Lyophyllum shimeji</name>
    <name type="common">Hon-shimeji</name>
    <name type="synonym">Tricholoma shimeji</name>
    <dbReference type="NCBI Taxonomy" id="47721"/>
    <lineage>
        <taxon>Eukaryota</taxon>
        <taxon>Fungi</taxon>
        <taxon>Dikarya</taxon>
        <taxon>Basidiomycota</taxon>
        <taxon>Agaricomycotina</taxon>
        <taxon>Agaricomycetes</taxon>
        <taxon>Agaricomycetidae</taxon>
        <taxon>Agaricales</taxon>
        <taxon>Tricholomatineae</taxon>
        <taxon>Lyophyllaceae</taxon>
        <taxon>Lyophyllum</taxon>
    </lineage>
</organism>
<reference evidence="3" key="1">
    <citation type="submission" date="2022-07" db="EMBL/GenBank/DDBJ databases">
        <title>The genome of Lyophyllum shimeji provides insight into the initial evolution of ectomycorrhizal fungal genome.</title>
        <authorList>
            <person name="Kobayashi Y."/>
            <person name="Shibata T."/>
            <person name="Hirakawa H."/>
            <person name="Shigenobu S."/>
            <person name="Nishiyama T."/>
            <person name="Yamada A."/>
            <person name="Hasebe M."/>
            <person name="Kawaguchi M."/>
        </authorList>
    </citation>
    <scope>NUCLEOTIDE SEQUENCE</scope>
    <source>
        <strain evidence="3">AT787</strain>
    </source>
</reference>
<dbReference type="PANTHER" id="PTHR47332">
    <property type="entry name" value="SET DOMAIN-CONTAINING PROTEIN 5"/>
    <property type="match status" value="1"/>
</dbReference>
<protein>
    <submittedName>
        <fullName evidence="3">SET (Su(Var)3-9, Enhancer-of-zeste, Trithorax) domain containing protein</fullName>
    </submittedName>
</protein>
<dbReference type="Proteomes" id="UP001063166">
    <property type="component" value="Unassembled WGS sequence"/>
</dbReference>
<dbReference type="InterPro" id="IPR046341">
    <property type="entry name" value="SET_dom_sf"/>
</dbReference>
<evidence type="ECO:0000259" key="2">
    <source>
        <dbReference type="PROSITE" id="PS50280"/>
    </source>
</evidence>
<gene>
    <name evidence="3" type="ORF">LshimejAT787_1204960</name>
</gene>
<dbReference type="InterPro" id="IPR053185">
    <property type="entry name" value="SET_domain_protein"/>
</dbReference>
<comment type="caution">
    <text evidence="3">The sequence shown here is derived from an EMBL/GenBank/DDBJ whole genome shotgun (WGS) entry which is preliminary data.</text>
</comment>
<feature type="region of interest" description="Disordered" evidence="1">
    <location>
        <begin position="1"/>
        <end position="36"/>
    </location>
</feature>
<dbReference type="PANTHER" id="PTHR47332:SF4">
    <property type="entry name" value="SET DOMAIN-CONTAINING PROTEIN 5"/>
    <property type="match status" value="1"/>
</dbReference>
<accession>A0A9P3USA9</accession>
<evidence type="ECO:0000313" key="4">
    <source>
        <dbReference type="Proteomes" id="UP001063166"/>
    </source>
</evidence>
<evidence type="ECO:0000313" key="3">
    <source>
        <dbReference type="EMBL" id="GLB43047.1"/>
    </source>
</evidence>
<dbReference type="CDD" id="cd20071">
    <property type="entry name" value="SET_SMYD"/>
    <property type="match status" value="1"/>
</dbReference>
<dbReference type="OrthoDB" id="265717at2759"/>
<feature type="domain" description="SET" evidence="2">
    <location>
        <begin position="107"/>
        <end position="258"/>
    </location>
</feature>
<dbReference type="AlphaFoldDB" id="A0A9P3USA9"/>
<feature type="compositionally biased region" description="Low complexity" evidence="1">
    <location>
        <begin position="1"/>
        <end position="30"/>
    </location>
</feature>